<dbReference type="PROSITE" id="PS50106">
    <property type="entry name" value="PDZ"/>
    <property type="match status" value="1"/>
</dbReference>
<keyword evidence="2" id="KW-0378">Hydrolase</keyword>
<sequence length="555" mass="57506">MEQNNTPRPAEGSTPERETVAHLQMPTNNSPAAPSPQPEPGETTPARETMRLPKHSASVEQDLWNTSAAAEPAMPKPVASEPAVTPTEPMVAPAEPALPEPVTEPVAAPVEPTLPATETMPEAEQAPVEEQSPATEPMPKTAAPMPEMAAPMPESVPAEEPTPTAMPAEEPTNFQPIYAPASTVAPKPKKRRPGWFAVFAGMTAAALAGGVIGFTATQYYNPGGVRPSSMTAHEETKGTTKPVNSTVGAADWEAVAKEVGDTVVSLDVSTDNGQSQGSGVIISKDGHILTNNHVVAGANEIFVRFSDGRVFEGHVMGTDEATDLAVVKIKDAPKDIAVAQLGDSSTVKVGQAVAAIGNPMGLNSTLTTGVVSALDRPTQADRAGAVTNAIQIDAAINPGNSGGPVFDQQGKVIGIASSIITVKTGFNGQSAGSIGLGFAIPVNLAKNISKQLVEKGSAEHAYLGVSISNGLAKFDETRRTAAVVKTVEPETPAAKAGIKEGDNIVEIDGKKVSTATALTGFVRQYRAGDVITVKFERGGKLMETNVTLATRPDPR</sequence>
<dbReference type="InterPro" id="IPR036034">
    <property type="entry name" value="PDZ_sf"/>
</dbReference>
<dbReference type="KEGG" id="ahe:Arch_0289"/>
<dbReference type="CDD" id="cd06779">
    <property type="entry name" value="cpPDZ_Deg_HtrA-like"/>
    <property type="match status" value="1"/>
</dbReference>
<dbReference type="MEROPS" id="S01.494"/>
<dbReference type="Gene3D" id="2.40.10.120">
    <property type="match status" value="1"/>
</dbReference>
<dbReference type="RefSeq" id="WP_013169545.1">
    <property type="nucleotide sequence ID" value="NC_014218.1"/>
</dbReference>
<feature type="transmembrane region" description="Helical" evidence="4">
    <location>
        <begin position="195"/>
        <end position="220"/>
    </location>
</feature>
<dbReference type="GO" id="GO:0004252">
    <property type="term" value="F:serine-type endopeptidase activity"/>
    <property type="evidence" value="ECO:0007669"/>
    <property type="project" value="InterPro"/>
</dbReference>
<dbReference type="InterPro" id="IPR001478">
    <property type="entry name" value="PDZ"/>
</dbReference>
<evidence type="ECO:0000256" key="3">
    <source>
        <dbReference type="SAM" id="MobiDB-lite"/>
    </source>
</evidence>
<dbReference type="SUPFAM" id="SSF50156">
    <property type="entry name" value="PDZ domain-like"/>
    <property type="match status" value="1"/>
</dbReference>
<dbReference type="Gene3D" id="2.30.42.10">
    <property type="match status" value="1"/>
</dbReference>
<dbReference type="EMBL" id="CP002045">
    <property type="protein sequence ID" value="ADH92047.1"/>
    <property type="molecule type" value="Genomic_DNA"/>
</dbReference>
<dbReference type="HOGENOM" id="CLU_020120_3_8_11"/>
<evidence type="ECO:0000259" key="5">
    <source>
        <dbReference type="PROSITE" id="PS50106"/>
    </source>
</evidence>
<dbReference type="PRINTS" id="PR00834">
    <property type="entry name" value="PROTEASES2C"/>
</dbReference>
<dbReference type="STRING" id="644284.Arch_0289"/>
<evidence type="ECO:0000256" key="4">
    <source>
        <dbReference type="SAM" id="Phobius"/>
    </source>
</evidence>
<dbReference type="AlphaFoldDB" id="D7BM98"/>
<keyword evidence="4" id="KW-0812">Transmembrane</keyword>
<dbReference type="InterPro" id="IPR001940">
    <property type="entry name" value="Peptidase_S1C"/>
</dbReference>
<keyword evidence="1" id="KW-0645">Protease</keyword>
<keyword evidence="4" id="KW-1133">Transmembrane helix</keyword>
<accession>D7BM98</accession>
<dbReference type="Proteomes" id="UP000000376">
    <property type="component" value="Chromosome"/>
</dbReference>
<keyword evidence="4" id="KW-0472">Membrane</keyword>
<dbReference type="SMART" id="SM00228">
    <property type="entry name" value="PDZ"/>
    <property type="match status" value="1"/>
</dbReference>
<dbReference type="InterPro" id="IPR051201">
    <property type="entry name" value="Chloro_Bact_Ser_Proteases"/>
</dbReference>
<feature type="compositionally biased region" description="Low complexity" evidence="3">
    <location>
        <begin position="88"/>
        <end position="111"/>
    </location>
</feature>
<feature type="domain" description="PDZ" evidence="5">
    <location>
        <begin position="447"/>
        <end position="539"/>
    </location>
</feature>
<proteinExistence type="predicted"/>
<evidence type="ECO:0000256" key="2">
    <source>
        <dbReference type="ARBA" id="ARBA00022801"/>
    </source>
</evidence>
<feature type="region of interest" description="Disordered" evidence="3">
    <location>
        <begin position="1"/>
        <end position="173"/>
    </location>
</feature>
<organism evidence="6 7">
    <name type="scientific">Arcanobacterium haemolyticum (strain ATCC 9345 / DSM 20595 / CCM 5947 / CCUG 17215 / LMG 16163 / NBRC 15585 / NCTC 8452 / 11018)</name>
    <dbReference type="NCBI Taxonomy" id="644284"/>
    <lineage>
        <taxon>Bacteria</taxon>
        <taxon>Bacillati</taxon>
        <taxon>Actinomycetota</taxon>
        <taxon>Actinomycetes</taxon>
        <taxon>Actinomycetales</taxon>
        <taxon>Actinomycetaceae</taxon>
        <taxon>Arcanobacterium</taxon>
    </lineage>
</organism>
<protein>
    <submittedName>
        <fullName evidence="6">Peptidase S1 and S6 chymotrypsin/Hap</fullName>
    </submittedName>
</protein>
<gene>
    <name evidence="6" type="ordered locus">Arch_0289</name>
</gene>
<evidence type="ECO:0000313" key="6">
    <source>
        <dbReference type="EMBL" id="ADH92047.1"/>
    </source>
</evidence>
<dbReference type="Pfam" id="PF13365">
    <property type="entry name" value="Trypsin_2"/>
    <property type="match status" value="1"/>
</dbReference>
<dbReference type="OrthoDB" id="9758917at2"/>
<reference evidence="6 7" key="1">
    <citation type="journal article" date="2010" name="Stand. Genomic Sci.">
        <title>Complete genome sequence of Arcanobacterium haemolyticum type strain (11018).</title>
        <authorList>
            <person name="Yasawong M."/>
            <person name="Teshima H."/>
            <person name="Lapidus A."/>
            <person name="Nolan M."/>
            <person name="Lucas S."/>
            <person name="Glavina Del Rio T."/>
            <person name="Tice H."/>
            <person name="Cheng J."/>
            <person name="Bruce D."/>
            <person name="Detter C."/>
            <person name="Tapia R."/>
            <person name="Han C."/>
            <person name="Goodwin L."/>
            <person name="Pitluck S."/>
            <person name="Liolios K."/>
            <person name="Ivanova N."/>
            <person name="Mavromatis K."/>
            <person name="Mikhailova N."/>
            <person name="Pati A."/>
            <person name="Chen A."/>
            <person name="Palaniappan K."/>
            <person name="Land M."/>
            <person name="Hauser L."/>
            <person name="Chang Y."/>
            <person name="Jeffries C."/>
            <person name="Rohde M."/>
            <person name="Sikorski J."/>
            <person name="Pukall R."/>
            <person name="Goker M."/>
            <person name="Woyke T."/>
            <person name="Bristow J."/>
            <person name="Eisen J."/>
            <person name="Markowitz V."/>
            <person name="Hugenholtz P."/>
            <person name="Kyrpides N."/>
            <person name="Klenk H."/>
        </authorList>
    </citation>
    <scope>NUCLEOTIDE SEQUENCE [LARGE SCALE GENOMIC DNA]</scope>
    <source>
        <strain evidence="7">ATCC 9345 / DSM 20595 / CCUG 17215 / LMG 16163 / NBRC 15585 / NCTC 8452 / 11018</strain>
    </source>
</reference>
<evidence type="ECO:0000256" key="1">
    <source>
        <dbReference type="ARBA" id="ARBA00022670"/>
    </source>
</evidence>
<dbReference type="InterPro" id="IPR009003">
    <property type="entry name" value="Peptidase_S1_PA"/>
</dbReference>
<keyword evidence="7" id="KW-1185">Reference proteome</keyword>
<name>D7BM98_ARCHD</name>
<dbReference type="GO" id="GO:0006508">
    <property type="term" value="P:proteolysis"/>
    <property type="evidence" value="ECO:0007669"/>
    <property type="project" value="UniProtKB-KW"/>
</dbReference>
<evidence type="ECO:0000313" key="7">
    <source>
        <dbReference type="Proteomes" id="UP000000376"/>
    </source>
</evidence>
<feature type="compositionally biased region" description="Low complexity" evidence="3">
    <location>
        <begin position="133"/>
        <end position="172"/>
    </location>
</feature>
<dbReference type="PANTHER" id="PTHR43343:SF3">
    <property type="entry name" value="PROTEASE DO-LIKE 8, CHLOROPLASTIC"/>
    <property type="match status" value="1"/>
</dbReference>
<dbReference type="eggNOG" id="COG3170">
    <property type="taxonomic scope" value="Bacteria"/>
</dbReference>
<dbReference type="Pfam" id="PF13180">
    <property type="entry name" value="PDZ_2"/>
    <property type="match status" value="1"/>
</dbReference>
<dbReference type="eggNOG" id="COG0265">
    <property type="taxonomic scope" value="Bacteria"/>
</dbReference>
<dbReference type="SUPFAM" id="SSF50494">
    <property type="entry name" value="Trypsin-like serine proteases"/>
    <property type="match status" value="1"/>
</dbReference>
<dbReference type="PANTHER" id="PTHR43343">
    <property type="entry name" value="PEPTIDASE S12"/>
    <property type="match status" value="1"/>
</dbReference>